<evidence type="ECO:0000313" key="1">
    <source>
        <dbReference type="EMBL" id="EXL64259.1"/>
    </source>
</evidence>
<reference evidence="1" key="2">
    <citation type="submission" date="2014-03" db="EMBL/GenBank/DDBJ databases">
        <title>The Genome Annotation of Fusarium oxysporum PHW808.</title>
        <authorList>
            <consortium name="The Broad Institute Genomics Platform"/>
            <person name="Ma L.-J."/>
            <person name="Corby-Kistler H."/>
            <person name="Broz K."/>
            <person name="Gale L.R."/>
            <person name="Jonkers W."/>
            <person name="O'Donnell K."/>
            <person name="Ploetz R."/>
            <person name="Steinberg C."/>
            <person name="Schwartz D.C."/>
            <person name="VanEtten H."/>
            <person name="Zhou S."/>
            <person name="Young S.K."/>
            <person name="Zeng Q."/>
            <person name="Gargeya S."/>
            <person name="Fitzgerald M."/>
            <person name="Abouelleil A."/>
            <person name="Alvarado L."/>
            <person name="Chapman S.B."/>
            <person name="Gainer-Dewar J."/>
            <person name="Goldberg J."/>
            <person name="Griggs A."/>
            <person name="Gujja S."/>
            <person name="Hansen M."/>
            <person name="Howarth C."/>
            <person name="Imamovic A."/>
            <person name="Ireland A."/>
            <person name="Larimer J."/>
            <person name="McCowan C."/>
            <person name="Murphy C."/>
            <person name="Pearson M."/>
            <person name="Poon T.W."/>
            <person name="Priest M."/>
            <person name="Roberts A."/>
            <person name="Saif S."/>
            <person name="Shea T."/>
            <person name="Sykes S."/>
            <person name="Wortman J."/>
            <person name="Nusbaum C."/>
            <person name="Birren B."/>
        </authorList>
    </citation>
    <scope>NUCLEOTIDE SEQUENCE</scope>
    <source>
        <strain evidence="1">54008</strain>
    </source>
</reference>
<name>X0HSW5_FUSOX</name>
<protein>
    <submittedName>
        <fullName evidence="1">Uncharacterized protein</fullName>
    </submittedName>
</protein>
<dbReference type="HOGENOM" id="CLU_2306257_0_0_1"/>
<sequence>MATMAIMGWFTAGGWDTAPPYQLGLRPNLCIPYAPQSTSLPCQLASGKVFNLDTAYTVWCHRVGQVLSTCDRGHCLAGHCGHNFVFNPFLDNSETCQAIIQGQ</sequence>
<dbReference type="EMBL" id="KK034226">
    <property type="protein sequence ID" value="EXL64259.1"/>
    <property type="molecule type" value="Genomic_DNA"/>
</dbReference>
<dbReference type="Proteomes" id="UP000030676">
    <property type="component" value="Unassembled WGS sequence"/>
</dbReference>
<proteinExistence type="predicted"/>
<gene>
    <name evidence="1" type="ORF">FOPG_19472</name>
</gene>
<reference evidence="1" key="1">
    <citation type="submission" date="2011-11" db="EMBL/GenBank/DDBJ databases">
        <title>The Genome Sequence of Fusarium oxysporum PHW808.</title>
        <authorList>
            <consortium name="The Broad Institute Genome Sequencing Platform"/>
            <person name="Ma L.-J."/>
            <person name="Gale L.R."/>
            <person name="Schwartz D.C."/>
            <person name="Zhou S."/>
            <person name="Corby-Kistler H."/>
            <person name="Young S.K."/>
            <person name="Zeng Q."/>
            <person name="Gargeya S."/>
            <person name="Fitzgerald M."/>
            <person name="Haas B."/>
            <person name="Abouelleil A."/>
            <person name="Alvarado L."/>
            <person name="Arachchi H.M."/>
            <person name="Berlin A."/>
            <person name="Brown A."/>
            <person name="Chapman S.B."/>
            <person name="Chen Z."/>
            <person name="Dunbar C."/>
            <person name="Freedman E."/>
            <person name="Gearin G."/>
            <person name="Goldberg J."/>
            <person name="Griggs A."/>
            <person name="Gujja S."/>
            <person name="Heiman D."/>
            <person name="Howarth C."/>
            <person name="Larson L."/>
            <person name="Lui A."/>
            <person name="MacDonald P.J.P."/>
            <person name="Montmayeur A."/>
            <person name="Murphy C."/>
            <person name="Neiman D."/>
            <person name="Pearson M."/>
            <person name="Priest M."/>
            <person name="Roberts A."/>
            <person name="Saif S."/>
            <person name="Shea T."/>
            <person name="Shenoy N."/>
            <person name="Sisk P."/>
            <person name="Stolte C."/>
            <person name="Sykes S."/>
            <person name="Wortman J."/>
            <person name="Nusbaum C."/>
            <person name="Birren B."/>
        </authorList>
    </citation>
    <scope>NUCLEOTIDE SEQUENCE [LARGE SCALE GENOMIC DNA]</scope>
    <source>
        <strain evidence="1">54008</strain>
    </source>
</reference>
<dbReference type="AlphaFoldDB" id="X0HSW5"/>
<accession>X0HSW5</accession>
<organism evidence="1">
    <name type="scientific">Fusarium oxysporum f. sp. conglutinans race 2 54008</name>
    <dbReference type="NCBI Taxonomy" id="1089457"/>
    <lineage>
        <taxon>Eukaryota</taxon>
        <taxon>Fungi</taxon>
        <taxon>Dikarya</taxon>
        <taxon>Ascomycota</taxon>
        <taxon>Pezizomycotina</taxon>
        <taxon>Sordariomycetes</taxon>
        <taxon>Hypocreomycetidae</taxon>
        <taxon>Hypocreales</taxon>
        <taxon>Nectriaceae</taxon>
        <taxon>Fusarium</taxon>
        <taxon>Fusarium oxysporum species complex</taxon>
    </lineage>
</organism>